<proteinExistence type="predicted"/>
<dbReference type="RefSeq" id="XP_003836931.1">
    <property type="nucleotide sequence ID" value="XM_003836883.1"/>
</dbReference>
<dbReference type="HOGENOM" id="CLU_038379_1_0_1"/>
<protein>
    <recommendedName>
        <fullName evidence="2">A-kinase anchor protein 7-like phosphoesterase domain-containing protein</fullName>
    </recommendedName>
</protein>
<evidence type="ECO:0000256" key="1">
    <source>
        <dbReference type="SAM" id="MobiDB-lite"/>
    </source>
</evidence>
<dbReference type="GO" id="GO:0005634">
    <property type="term" value="C:nucleus"/>
    <property type="evidence" value="ECO:0007669"/>
    <property type="project" value="TreeGrafter"/>
</dbReference>
<feature type="region of interest" description="Disordered" evidence="1">
    <location>
        <begin position="34"/>
        <end position="85"/>
    </location>
</feature>
<keyword evidence="4" id="KW-1185">Reference proteome</keyword>
<dbReference type="OMA" id="LYPFCVK"/>
<dbReference type="OrthoDB" id="277832at2759"/>
<feature type="domain" description="A-kinase anchor protein 7-like phosphoesterase" evidence="2">
    <location>
        <begin position="90"/>
        <end position="354"/>
    </location>
</feature>
<evidence type="ECO:0000259" key="2">
    <source>
        <dbReference type="Pfam" id="PF10469"/>
    </source>
</evidence>
<evidence type="ECO:0000313" key="4">
    <source>
        <dbReference type="Proteomes" id="UP000002668"/>
    </source>
</evidence>
<dbReference type="GO" id="GO:0006355">
    <property type="term" value="P:regulation of DNA-templated transcription"/>
    <property type="evidence" value="ECO:0007669"/>
    <property type="project" value="TreeGrafter"/>
</dbReference>
<reference evidence="4" key="1">
    <citation type="journal article" date="2011" name="Nat. Commun.">
        <title>Effector diversification within compartments of the Leptosphaeria maculans genome affected by Repeat-Induced Point mutations.</title>
        <authorList>
            <person name="Rouxel T."/>
            <person name="Grandaubert J."/>
            <person name="Hane J.K."/>
            <person name="Hoede C."/>
            <person name="van de Wouw A.P."/>
            <person name="Couloux A."/>
            <person name="Dominguez V."/>
            <person name="Anthouard V."/>
            <person name="Bally P."/>
            <person name="Bourras S."/>
            <person name="Cozijnsen A.J."/>
            <person name="Ciuffetti L.M."/>
            <person name="Degrave A."/>
            <person name="Dilmaghani A."/>
            <person name="Duret L."/>
            <person name="Fudal I."/>
            <person name="Goodwin S.B."/>
            <person name="Gout L."/>
            <person name="Glaser N."/>
            <person name="Linglin J."/>
            <person name="Kema G.H.J."/>
            <person name="Lapalu N."/>
            <person name="Lawrence C.B."/>
            <person name="May K."/>
            <person name="Meyer M."/>
            <person name="Ollivier B."/>
            <person name="Poulain J."/>
            <person name="Schoch C.L."/>
            <person name="Simon A."/>
            <person name="Spatafora J.W."/>
            <person name="Stachowiak A."/>
            <person name="Turgeon B.G."/>
            <person name="Tyler B.M."/>
            <person name="Vincent D."/>
            <person name="Weissenbach J."/>
            <person name="Amselem J."/>
            <person name="Quesneville H."/>
            <person name="Oliver R.P."/>
            <person name="Wincker P."/>
            <person name="Balesdent M.-H."/>
            <person name="Howlett B.J."/>
        </authorList>
    </citation>
    <scope>NUCLEOTIDE SEQUENCE [LARGE SCALE GENOMIC DNA]</scope>
    <source>
        <strain evidence="4">JN3 / isolate v23.1.3 / race Av1-4-5-6-7-8</strain>
    </source>
</reference>
<dbReference type="InParanoid" id="E4ZP37"/>
<dbReference type="eggNOG" id="ENOG502SBC7">
    <property type="taxonomic scope" value="Eukaryota"/>
</dbReference>
<dbReference type="AlphaFoldDB" id="E4ZP37"/>
<dbReference type="InterPro" id="IPR019510">
    <property type="entry name" value="AKAP7-like_phosphoesterase"/>
</dbReference>
<dbReference type="PANTHER" id="PTHR13360:SF1">
    <property type="entry name" value="ACTIVATING SIGNAL COINTEGRATOR 1 COMPLEX SUBUNIT 1"/>
    <property type="match status" value="1"/>
</dbReference>
<feature type="compositionally biased region" description="Polar residues" evidence="1">
    <location>
        <begin position="44"/>
        <end position="62"/>
    </location>
</feature>
<feature type="compositionally biased region" description="Low complexity" evidence="1">
    <location>
        <begin position="300"/>
        <end position="316"/>
    </location>
</feature>
<evidence type="ECO:0000313" key="3">
    <source>
        <dbReference type="EMBL" id="CBX93566.1"/>
    </source>
</evidence>
<dbReference type="Gene3D" id="3.90.1140.10">
    <property type="entry name" value="Cyclic phosphodiesterase"/>
    <property type="match status" value="1"/>
</dbReference>
<accession>E4ZP37</accession>
<feature type="compositionally biased region" description="Gly residues" evidence="1">
    <location>
        <begin position="71"/>
        <end position="82"/>
    </location>
</feature>
<sequence length="383" mass="41285">MAKKKKTNNTYNDFLDGEKLLDNADVKKTLQSATSLAREISPPLVQSTRSHGGAAGTQQESISEPIRSKRGGGGGGGGGGAGSQKKPPITHFLCLPITTPASLPQLRTSLSTLQSHLPTSCAIPASAVRPPSTLHLTLGVMSLDPSSLQTAIAYLQKLDLHGILRAVTTPHDDAANANEAVETGSRALDALIVNLQGLHAMHKPSSTSVLYAEARDKGHQTGRLEAFARSVREKFSKEGFLLEEDRELRLHVTLVNTIYAKKEILGRRNVKGRGIQRIEGDIARGANTNENPPRIENASGNTGPPSNTHTNTTPNHPKLTLRFDARPLIHQYQDFLWAQDVQIDRLCICEMGARKVWSGRSEGVGEVLDAVYDVVGEKEIGLG</sequence>
<feature type="region of interest" description="Disordered" evidence="1">
    <location>
        <begin position="284"/>
        <end position="316"/>
    </location>
</feature>
<dbReference type="VEuPathDB" id="FungiDB:LEMA_P044670.1"/>
<dbReference type="PANTHER" id="PTHR13360">
    <property type="entry name" value="ACTIVATING SIGNAL COINTEGRATOR 1 COMPLEX SUBUNIT 1"/>
    <property type="match status" value="1"/>
</dbReference>
<organism evidence="4">
    <name type="scientific">Leptosphaeria maculans (strain JN3 / isolate v23.1.3 / race Av1-4-5-6-7-8)</name>
    <name type="common">Blackleg fungus</name>
    <name type="synonym">Phoma lingam</name>
    <dbReference type="NCBI Taxonomy" id="985895"/>
    <lineage>
        <taxon>Eukaryota</taxon>
        <taxon>Fungi</taxon>
        <taxon>Dikarya</taxon>
        <taxon>Ascomycota</taxon>
        <taxon>Pezizomycotina</taxon>
        <taxon>Dothideomycetes</taxon>
        <taxon>Pleosporomycetidae</taxon>
        <taxon>Pleosporales</taxon>
        <taxon>Pleosporineae</taxon>
        <taxon>Leptosphaeriaceae</taxon>
        <taxon>Plenodomus</taxon>
        <taxon>Plenodomus lingam/Leptosphaeria maculans species complex</taxon>
    </lineage>
</organism>
<dbReference type="EMBL" id="FP929105">
    <property type="protein sequence ID" value="CBX93566.1"/>
    <property type="molecule type" value="Genomic_DNA"/>
</dbReference>
<dbReference type="InterPro" id="IPR009210">
    <property type="entry name" value="ASCC1"/>
</dbReference>
<dbReference type="GeneID" id="13287423"/>
<dbReference type="STRING" id="985895.E4ZP37"/>
<name>E4ZP37_LEPMJ</name>
<dbReference type="GO" id="GO:0006307">
    <property type="term" value="P:DNA alkylation repair"/>
    <property type="evidence" value="ECO:0007669"/>
    <property type="project" value="InterPro"/>
</dbReference>
<dbReference type="Pfam" id="PF10469">
    <property type="entry name" value="AKAP7_NLS"/>
    <property type="match status" value="1"/>
</dbReference>
<gene>
    <name evidence="3" type="ORF">LEMA_P044670.1</name>
</gene>
<dbReference type="Proteomes" id="UP000002668">
    <property type="component" value="Genome"/>
</dbReference>